<dbReference type="CDD" id="cd10918">
    <property type="entry name" value="CE4_NodB_like_5s_6s"/>
    <property type="match status" value="1"/>
</dbReference>
<reference evidence="6" key="1">
    <citation type="submission" date="2018-07" db="EMBL/GenBank/DDBJ databases">
        <authorList>
            <person name="Zhao J."/>
        </authorList>
    </citation>
    <scope>NUCLEOTIDE SEQUENCE [LARGE SCALE GENOMIC DNA]</scope>
    <source>
        <strain evidence="6">GSSD-12</strain>
    </source>
</reference>
<dbReference type="KEGG" id="spad:DVK44_20325"/>
<evidence type="ECO:0000256" key="3">
    <source>
        <dbReference type="SAM" id="MobiDB-lite"/>
    </source>
</evidence>
<feature type="domain" description="NodB homology" evidence="4">
    <location>
        <begin position="56"/>
        <end position="275"/>
    </location>
</feature>
<proteinExistence type="predicted"/>
<dbReference type="Pfam" id="PF01522">
    <property type="entry name" value="Polysacc_deac_1"/>
    <property type="match status" value="1"/>
</dbReference>
<organism evidence="5 6">
    <name type="scientific">Streptomyces paludis</name>
    <dbReference type="NCBI Taxonomy" id="2282738"/>
    <lineage>
        <taxon>Bacteria</taxon>
        <taxon>Bacillati</taxon>
        <taxon>Actinomycetota</taxon>
        <taxon>Actinomycetes</taxon>
        <taxon>Kitasatosporales</taxon>
        <taxon>Streptomycetaceae</taxon>
        <taxon>Streptomyces</taxon>
    </lineage>
</organism>
<dbReference type="AlphaFoldDB" id="A0A345I1E2"/>
<dbReference type="GO" id="GO:0005576">
    <property type="term" value="C:extracellular region"/>
    <property type="evidence" value="ECO:0007669"/>
    <property type="project" value="UniProtKB-SubCell"/>
</dbReference>
<feature type="region of interest" description="Disordered" evidence="3">
    <location>
        <begin position="247"/>
        <end position="275"/>
    </location>
</feature>
<accession>A0A345I1E2</accession>
<dbReference type="PANTHER" id="PTHR34216:SF3">
    <property type="entry name" value="POLY-BETA-1,6-N-ACETYL-D-GLUCOSAMINE N-DEACETYLASE"/>
    <property type="match status" value="1"/>
</dbReference>
<dbReference type="Proteomes" id="UP000253868">
    <property type="component" value="Chromosome"/>
</dbReference>
<evidence type="ECO:0000256" key="1">
    <source>
        <dbReference type="ARBA" id="ARBA00004613"/>
    </source>
</evidence>
<gene>
    <name evidence="5" type="ORF">DVK44_20325</name>
</gene>
<evidence type="ECO:0000313" key="6">
    <source>
        <dbReference type="Proteomes" id="UP000253868"/>
    </source>
</evidence>
<keyword evidence="2" id="KW-0732">Signal</keyword>
<dbReference type="GO" id="GO:0016810">
    <property type="term" value="F:hydrolase activity, acting on carbon-nitrogen (but not peptide) bonds"/>
    <property type="evidence" value="ECO:0007669"/>
    <property type="project" value="InterPro"/>
</dbReference>
<dbReference type="GO" id="GO:0005975">
    <property type="term" value="P:carbohydrate metabolic process"/>
    <property type="evidence" value="ECO:0007669"/>
    <property type="project" value="InterPro"/>
</dbReference>
<dbReference type="PANTHER" id="PTHR34216">
    <property type="match status" value="1"/>
</dbReference>
<dbReference type="OrthoDB" id="9782872at2"/>
<evidence type="ECO:0000313" key="5">
    <source>
        <dbReference type="EMBL" id="AXG82766.1"/>
    </source>
</evidence>
<dbReference type="SUPFAM" id="SSF88713">
    <property type="entry name" value="Glycoside hydrolase/deacetylase"/>
    <property type="match status" value="1"/>
</dbReference>
<dbReference type="InterPro" id="IPR011330">
    <property type="entry name" value="Glyco_hydro/deAcase_b/a-brl"/>
</dbReference>
<evidence type="ECO:0000259" key="4">
    <source>
        <dbReference type="PROSITE" id="PS51677"/>
    </source>
</evidence>
<comment type="subcellular location">
    <subcellularLocation>
        <location evidence="1">Secreted</location>
    </subcellularLocation>
</comment>
<dbReference type="InterPro" id="IPR051398">
    <property type="entry name" value="Polysacch_Deacetylase"/>
</dbReference>
<dbReference type="Gene3D" id="3.20.20.370">
    <property type="entry name" value="Glycoside hydrolase/deacetylase"/>
    <property type="match status" value="1"/>
</dbReference>
<dbReference type="InterPro" id="IPR002509">
    <property type="entry name" value="NODB_dom"/>
</dbReference>
<protein>
    <submittedName>
        <fullName evidence="5">Polysaccharide deacetylase family protein</fullName>
    </submittedName>
</protein>
<keyword evidence="6" id="KW-1185">Reference proteome</keyword>
<name>A0A345I1E2_9ACTN</name>
<evidence type="ECO:0000256" key="2">
    <source>
        <dbReference type="ARBA" id="ARBA00022729"/>
    </source>
</evidence>
<dbReference type="EMBL" id="CP031194">
    <property type="protein sequence ID" value="AXG82766.1"/>
    <property type="molecule type" value="Genomic_DNA"/>
</dbReference>
<dbReference type="PROSITE" id="PS51677">
    <property type="entry name" value="NODB"/>
    <property type="match status" value="1"/>
</dbReference>
<sequence>MYHSVADVTGPADDPYQVTVTPARLERQLSWLRHRGLRGVSMDELLRARAAGRGARLVALTFDDGYADFVERAVPLLRRHGCTATLFVLPGRLGGTNEWDPLGPRKPLLTEDGIRAAADAGMEIGSHGLRHTDLTTANNEDLARDTAHSRELLRSITGREVAGYCYPYGTVDARAVEAVRAAGYGYACAISPGPLTGVLALPRIHVGQSDTGARLFLKQLLHRRRREPVPTAAYTQYAAYVAAQSKTAPDATMPGTTAPGTAAPDSAAPDTAVPS</sequence>